<gene>
    <name evidence="1" type="ORF">SMN809_LOCUS30256</name>
</gene>
<organism evidence="1 2">
    <name type="scientific">Rotaria magnacalcarata</name>
    <dbReference type="NCBI Taxonomy" id="392030"/>
    <lineage>
        <taxon>Eukaryota</taxon>
        <taxon>Metazoa</taxon>
        <taxon>Spiralia</taxon>
        <taxon>Gnathifera</taxon>
        <taxon>Rotifera</taxon>
        <taxon>Eurotatoria</taxon>
        <taxon>Bdelloidea</taxon>
        <taxon>Philodinida</taxon>
        <taxon>Philodinidae</taxon>
        <taxon>Rotaria</taxon>
    </lineage>
</organism>
<name>A0A8S2VQC7_9BILA</name>
<evidence type="ECO:0000313" key="1">
    <source>
        <dbReference type="EMBL" id="CAF4396721.1"/>
    </source>
</evidence>
<feature type="non-terminal residue" evidence="1">
    <location>
        <position position="57"/>
    </location>
</feature>
<evidence type="ECO:0000313" key="2">
    <source>
        <dbReference type="Proteomes" id="UP000676336"/>
    </source>
</evidence>
<comment type="caution">
    <text evidence="1">The sequence shown here is derived from an EMBL/GenBank/DDBJ whole genome shotgun (WGS) entry which is preliminary data.</text>
</comment>
<dbReference type="Proteomes" id="UP000676336">
    <property type="component" value="Unassembled WGS sequence"/>
</dbReference>
<protein>
    <submittedName>
        <fullName evidence="1">Uncharacterized protein</fullName>
    </submittedName>
</protein>
<proteinExistence type="predicted"/>
<sequence length="57" mass="6100">MRFFNIDASTTSIIIDSTEIDSTETSSTAPIAIDSTEIDSTETTTTITSTSSKTPQH</sequence>
<reference evidence="1" key="1">
    <citation type="submission" date="2021-02" db="EMBL/GenBank/DDBJ databases">
        <authorList>
            <person name="Nowell W R."/>
        </authorList>
    </citation>
    <scope>NUCLEOTIDE SEQUENCE</scope>
</reference>
<accession>A0A8S2VQC7</accession>
<dbReference type="AlphaFoldDB" id="A0A8S2VQC7"/>
<dbReference type="EMBL" id="CAJOBI010056585">
    <property type="protein sequence ID" value="CAF4396721.1"/>
    <property type="molecule type" value="Genomic_DNA"/>
</dbReference>